<evidence type="ECO:0000259" key="2">
    <source>
        <dbReference type="Pfam" id="PF07157"/>
    </source>
</evidence>
<organism evidence="3 4">
    <name type="scientific">Dickeya solani</name>
    <dbReference type="NCBI Taxonomy" id="1089444"/>
    <lineage>
        <taxon>Bacteria</taxon>
        <taxon>Pseudomonadati</taxon>
        <taxon>Pseudomonadota</taxon>
        <taxon>Gammaproteobacteria</taxon>
        <taxon>Enterobacterales</taxon>
        <taxon>Pectobacteriaceae</taxon>
        <taxon>Dickeya</taxon>
    </lineage>
</organism>
<protein>
    <submittedName>
        <fullName evidence="3">DNA circularization N-terminal domain-containing protein</fullName>
    </submittedName>
</protein>
<feature type="domain" description="DNA circulation N-terminal" evidence="2">
    <location>
        <begin position="7"/>
        <end position="92"/>
    </location>
</feature>
<dbReference type="InterPro" id="IPR009826">
    <property type="entry name" value="DNA_circ_N"/>
</dbReference>
<name>A0ABU4EH80_9GAMM</name>
<feature type="compositionally biased region" description="Polar residues" evidence="1">
    <location>
        <begin position="330"/>
        <end position="345"/>
    </location>
</feature>
<evidence type="ECO:0000256" key="1">
    <source>
        <dbReference type="SAM" id="MobiDB-lite"/>
    </source>
</evidence>
<dbReference type="RefSeq" id="WP_057083758.1">
    <property type="nucleotide sequence ID" value="NZ_CP104920.1"/>
</dbReference>
<evidence type="ECO:0000313" key="4">
    <source>
        <dbReference type="Proteomes" id="UP001187868"/>
    </source>
</evidence>
<feature type="region of interest" description="Disordered" evidence="1">
    <location>
        <begin position="327"/>
        <end position="347"/>
    </location>
</feature>
<dbReference type="Proteomes" id="UP001187868">
    <property type="component" value="Unassembled WGS sequence"/>
</dbReference>
<reference evidence="3 4" key="1">
    <citation type="submission" date="2023-10" db="EMBL/GenBank/DDBJ databases">
        <title>Clonality and diversity in the soft rot Dickeya solani phytopathogen.</title>
        <authorList>
            <person name="Pedron J."/>
            <person name="Van Gijisegem F."/>
            <person name="Portier P."/>
            <person name="Taghouti G."/>
        </authorList>
    </citation>
    <scope>NUCLEOTIDE SEQUENCE [LARGE SCALE GENOMIC DNA]</scope>
    <source>
        <strain evidence="3 4">FVG2-MFV017-A9</strain>
    </source>
</reference>
<gene>
    <name evidence="3" type="ORF">RUJ08_14980</name>
</gene>
<accession>A0ABU4EH80</accession>
<dbReference type="Pfam" id="PF07157">
    <property type="entry name" value="DNA_circ_N"/>
    <property type="match status" value="1"/>
</dbReference>
<keyword evidence="4" id="KW-1185">Reference proteome</keyword>
<dbReference type="EMBL" id="JAWLLM010000016">
    <property type="protein sequence ID" value="MDV7043430.1"/>
    <property type="molecule type" value="Genomic_DNA"/>
</dbReference>
<sequence length="450" mass="48845">MSWKNYLQDASLRGVPFKVSSDEARFGRRVQVHEYPNRDKPYSEDLGRATRRFSVEAYVIGDDFMIQRNKLINEIEKAGAAKLIHPYYGEMSITIDEPARVTHTDSDGRMCRISFSFVEAGELSFPTAGLATNNKLTASTSWLEDFLTGLYDDFGLDGLSDFISDGVISDAEGMIDEITNTFNYIDQGVTAASRLLKGDMSVILSGSGSNLFSRLQTMWRSANRLTGNAKSLVSLIKNLTGVTAGHDFAPRGVWKTNGKTTQTRVTNSNAVAQAIRSSALVESAYAVTSLPKSKSSVKAQLAASSGAGGTATSKNITVSHPAVTDIDVSESVTNAGTTSSTSTDEIPSWEDLQDIRTAINTAIDSELSRTTDDQLFQALVRVRADVNNDISARLTQTARLTQRTTNEVLPALVLSADWYDDAARADEIISRNNITHPGFVPVTTLTVPAK</sequence>
<comment type="caution">
    <text evidence="3">The sequence shown here is derived from an EMBL/GenBank/DDBJ whole genome shotgun (WGS) entry which is preliminary data.</text>
</comment>
<proteinExistence type="predicted"/>
<evidence type="ECO:0000313" key="3">
    <source>
        <dbReference type="EMBL" id="MDV7043430.1"/>
    </source>
</evidence>